<dbReference type="PROSITE" id="PS51257">
    <property type="entry name" value="PROKAR_LIPOPROTEIN"/>
    <property type="match status" value="1"/>
</dbReference>
<reference evidence="2 3" key="1">
    <citation type="submission" date="2017-02" db="EMBL/GenBank/DDBJ databases">
        <authorList>
            <person name="Peterson S.W."/>
        </authorList>
    </citation>
    <scope>NUCLEOTIDE SEQUENCE [LARGE SCALE GENOMIC DNA]</scope>
    <source>
        <strain evidence="2 3">DSM 22323</strain>
    </source>
</reference>
<accession>A0A1T5G2P6</accession>
<dbReference type="STRING" id="619805.SAMN05660477_02517"/>
<protein>
    <submittedName>
        <fullName evidence="2">Uncharacterized protein</fullName>
    </submittedName>
</protein>
<dbReference type="AlphaFoldDB" id="A0A1T5G2P6"/>
<proteinExistence type="predicted"/>
<organism evidence="2 3">
    <name type="scientific">Soonwooa buanensis</name>
    <dbReference type="NCBI Taxonomy" id="619805"/>
    <lineage>
        <taxon>Bacteria</taxon>
        <taxon>Pseudomonadati</taxon>
        <taxon>Bacteroidota</taxon>
        <taxon>Flavobacteriia</taxon>
        <taxon>Flavobacteriales</taxon>
        <taxon>Weeksellaceae</taxon>
        <taxon>Chryseobacterium group</taxon>
        <taxon>Soonwooa</taxon>
    </lineage>
</organism>
<evidence type="ECO:0000256" key="1">
    <source>
        <dbReference type="SAM" id="MobiDB-lite"/>
    </source>
</evidence>
<feature type="compositionally biased region" description="Low complexity" evidence="1">
    <location>
        <begin position="102"/>
        <end position="121"/>
    </location>
</feature>
<dbReference type="RefSeq" id="WP_079667712.1">
    <property type="nucleotide sequence ID" value="NZ_FUYZ01000009.1"/>
</dbReference>
<gene>
    <name evidence="2" type="ORF">SAMN05660477_02517</name>
</gene>
<name>A0A1T5G2P6_9FLAO</name>
<evidence type="ECO:0000313" key="2">
    <source>
        <dbReference type="EMBL" id="SKC02589.1"/>
    </source>
</evidence>
<keyword evidence="3" id="KW-1185">Reference proteome</keyword>
<evidence type="ECO:0000313" key="3">
    <source>
        <dbReference type="Proteomes" id="UP000191112"/>
    </source>
</evidence>
<dbReference type="EMBL" id="FUYZ01000009">
    <property type="protein sequence ID" value="SKC02589.1"/>
    <property type="molecule type" value="Genomic_DNA"/>
</dbReference>
<dbReference type="OrthoDB" id="678557at2"/>
<feature type="compositionally biased region" description="Polar residues" evidence="1">
    <location>
        <begin position="39"/>
        <end position="66"/>
    </location>
</feature>
<feature type="region of interest" description="Disordered" evidence="1">
    <location>
        <begin position="22"/>
        <end position="147"/>
    </location>
</feature>
<sequence length="147" mass="15061">MKSQILSLAIICVSVISCGKNDKISPTPDSKSTEVAKVDSTNTEAKTEVAQPNQVQIATPAPTTAGLNPEHGMPGHRCDIPVGQPLNSAPSPAPTVGMNPAPTVQQITPVAPQQPATPQAIGPKPALNPAHGEPHHDCAIPVGEPLT</sequence>
<dbReference type="Proteomes" id="UP000191112">
    <property type="component" value="Unassembled WGS sequence"/>
</dbReference>